<dbReference type="InterPro" id="IPR017871">
    <property type="entry name" value="ABC_transporter-like_CS"/>
</dbReference>
<evidence type="ECO:0000259" key="8">
    <source>
        <dbReference type="PROSITE" id="PS50893"/>
    </source>
</evidence>
<evidence type="ECO:0000259" key="9">
    <source>
        <dbReference type="PROSITE" id="PS50929"/>
    </source>
</evidence>
<dbReference type="GO" id="GO:0140359">
    <property type="term" value="F:ABC-type transporter activity"/>
    <property type="evidence" value="ECO:0007669"/>
    <property type="project" value="InterPro"/>
</dbReference>
<feature type="transmembrane region" description="Helical" evidence="7">
    <location>
        <begin position="244"/>
        <end position="266"/>
    </location>
</feature>
<dbReference type="EMBL" id="JAGDYL010000029">
    <property type="protein sequence ID" value="MBO1806319.1"/>
    <property type="molecule type" value="Genomic_DNA"/>
</dbReference>
<name>A0A939S0A7_9MICO</name>
<dbReference type="InterPro" id="IPR003439">
    <property type="entry name" value="ABC_transporter-like_ATP-bd"/>
</dbReference>
<reference evidence="10" key="1">
    <citation type="submission" date="2021-03" db="EMBL/GenBank/DDBJ databases">
        <title>Leucobacter chromiisoli sp. nov., isolated from chromium-containing soil of chemical plant.</title>
        <authorList>
            <person name="Xu Z."/>
        </authorList>
    </citation>
    <scope>NUCLEOTIDE SEQUENCE</scope>
    <source>
        <strain evidence="10">A2</strain>
    </source>
</reference>
<gene>
    <name evidence="10" type="ORF">J4H91_13485</name>
</gene>
<dbReference type="GO" id="GO:0016887">
    <property type="term" value="F:ATP hydrolysis activity"/>
    <property type="evidence" value="ECO:0007669"/>
    <property type="project" value="InterPro"/>
</dbReference>
<feature type="transmembrane region" description="Helical" evidence="7">
    <location>
        <begin position="161"/>
        <end position="178"/>
    </location>
</feature>
<accession>A0A939S0A7</accession>
<comment type="subcellular location">
    <subcellularLocation>
        <location evidence="1">Cell membrane</location>
        <topology evidence="1">Multi-pass membrane protein</topology>
    </subcellularLocation>
</comment>
<dbReference type="InterPro" id="IPR003593">
    <property type="entry name" value="AAA+_ATPase"/>
</dbReference>
<dbReference type="PROSITE" id="PS50893">
    <property type="entry name" value="ABC_TRANSPORTER_2"/>
    <property type="match status" value="1"/>
</dbReference>
<feature type="transmembrane region" description="Helical" evidence="7">
    <location>
        <begin position="272"/>
        <end position="291"/>
    </location>
</feature>
<feature type="transmembrane region" description="Helical" evidence="7">
    <location>
        <begin position="138"/>
        <end position="155"/>
    </location>
</feature>
<dbReference type="SUPFAM" id="SSF90123">
    <property type="entry name" value="ABC transporter transmembrane region"/>
    <property type="match status" value="1"/>
</dbReference>
<dbReference type="PANTHER" id="PTHR24221:SF654">
    <property type="entry name" value="ATP-BINDING CASSETTE SUB-FAMILY B MEMBER 6"/>
    <property type="match status" value="1"/>
</dbReference>
<sequence length="535" mass="57148">MSVQGTKDAAGLRTPLRRALKTGRWQLNFAVLTAAGSGLAMLGALWCVVRLIAEPGLDSVLWACTAWVLGAALSASSSWLAHEGEARFASSLRRRTAEHLAEMPMREISKYSGNDLRRLIGDDVAALHHMVAHFPSEIATLVIVPLTSIALLLAYAGPIGLLVLIPGALATVHFLVVVPRMSARYGEQTTRVMGEILTAVDDYAAGMRTCRIYGVTSGAASDYARATCSFTEGFVGYVRKVSTFSAVATAFLQAVATYAIAYAVGYDQQPEVLAAMLFFGLAIVTPAMRLGHGIDYIRSGRVAAQRITKFLAGPTLPVTRSIKNGVAQGLRLSGLTLMQDDRPLVRSLTHTFEPGTVTTITGPSGSGKSTLLRFVAGLDMAHEGEIRLGGSDAESAPHRQVLLIPQGGDLLPGTIRATVSLGSSKTDDESLLEALRRAQLELPLNTPTEFLSGGERQRLGIARAFLSSAPTILLDEPTSALDDTTSNRVLHELRTMTKQQGCAMVIVTHDPRIAEMADVRLSLDSLSREKTGVSQ</sequence>
<protein>
    <submittedName>
        <fullName evidence="10">ABC transporter ATP-binding protein</fullName>
    </submittedName>
</protein>
<dbReference type="Gene3D" id="3.40.50.300">
    <property type="entry name" value="P-loop containing nucleotide triphosphate hydrolases"/>
    <property type="match status" value="1"/>
</dbReference>
<dbReference type="InterPro" id="IPR039421">
    <property type="entry name" value="Type_1_exporter"/>
</dbReference>
<feature type="domain" description="ABC transmembrane type-1" evidence="9">
    <location>
        <begin position="29"/>
        <end position="299"/>
    </location>
</feature>
<keyword evidence="3" id="KW-0547">Nucleotide-binding</keyword>
<keyword evidence="2 7" id="KW-0812">Transmembrane</keyword>
<keyword evidence="11" id="KW-1185">Reference proteome</keyword>
<evidence type="ECO:0000256" key="7">
    <source>
        <dbReference type="SAM" id="Phobius"/>
    </source>
</evidence>
<proteinExistence type="predicted"/>
<dbReference type="InterPro" id="IPR011527">
    <property type="entry name" value="ABC1_TM_dom"/>
</dbReference>
<keyword evidence="6 7" id="KW-0472">Membrane</keyword>
<dbReference type="PROSITE" id="PS50929">
    <property type="entry name" value="ABC_TM1F"/>
    <property type="match status" value="1"/>
</dbReference>
<dbReference type="SUPFAM" id="SSF52540">
    <property type="entry name" value="P-loop containing nucleoside triphosphate hydrolases"/>
    <property type="match status" value="1"/>
</dbReference>
<evidence type="ECO:0000256" key="1">
    <source>
        <dbReference type="ARBA" id="ARBA00004651"/>
    </source>
</evidence>
<evidence type="ECO:0000313" key="10">
    <source>
        <dbReference type="EMBL" id="MBO1806319.1"/>
    </source>
</evidence>
<feature type="transmembrane region" description="Helical" evidence="7">
    <location>
        <begin position="59"/>
        <end position="81"/>
    </location>
</feature>
<dbReference type="Pfam" id="PF00664">
    <property type="entry name" value="ABC_membrane"/>
    <property type="match status" value="1"/>
</dbReference>
<evidence type="ECO:0000313" key="11">
    <source>
        <dbReference type="Proteomes" id="UP000664398"/>
    </source>
</evidence>
<evidence type="ECO:0000256" key="3">
    <source>
        <dbReference type="ARBA" id="ARBA00022741"/>
    </source>
</evidence>
<dbReference type="AlphaFoldDB" id="A0A939S0A7"/>
<evidence type="ECO:0000256" key="5">
    <source>
        <dbReference type="ARBA" id="ARBA00022989"/>
    </source>
</evidence>
<dbReference type="PANTHER" id="PTHR24221">
    <property type="entry name" value="ATP-BINDING CASSETTE SUB-FAMILY B"/>
    <property type="match status" value="1"/>
</dbReference>
<feature type="domain" description="ABC transporter" evidence="8">
    <location>
        <begin position="330"/>
        <end position="535"/>
    </location>
</feature>
<dbReference type="PROSITE" id="PS00211">
    <property type="entry name" value="ABC_TRANSPORTER_1"/>
    <property type="match status" value="1"/>
</dbReference>
<dbReference type="Proteomes" id="UP000664398">
    <property type="component" value="Unassembled WGS sequence"/>
</dbReference>
<dbReference type="Pfam" id="PF00005">
    <property type="entry name" value="ABC_tran"/>
    <property type="match status" value="1"/>
</dbReference>
<keyword evidence="4 10" id="KW-0067">ATP-binding</keyword>
<dbReference type="GO" id="GO:0005524">
    <property type="term" value="F:ATP binding"/>
    <property type="evidence" value="ECO:0007669"/>
    <property type="project" value="UniProtKB-KW"/>
</dbReference>
<dbReference type="InterPro" id="IPR027417">
    <property type="entry name" value="P-loop_NTPase"/>
</dbReference>
<evidence type="ECO:0000256" key="2">
    <source>
        <dbReference type="ARBA" id="ARBA00022692"/>
    </source>
</evidence>
<dbReference type="InterPro" id="IPR036640">
    <property type="entry name" value="ABC1_TM_sf"/>
</dbReference>
<evidence type="ECO:0000256" key="6">
    <source>
        <dbReference type="ARBA" id="ARBA00023136"/>
    </source>
</evidence>
<dbReference type="SMART" id="SM00382">
    <property type="entry name" value="AAA"/>
    <property type="match status" value="1"/>
</dbReference>
<feature type="transmembrane region" description="Helical" evidence="7">
    <location>
        <begin position="27"/>
        <end position="53"/>
    </location>
</feature>
<evidence type="ECO:0000256" key="4">
    <source>
        <dbReference type="ARBA" id="ARBA00022840"/>
    </source>
</evidence>
<dbReference type="Gene3D" id="1.20.1560.10">
    <property type="entry name" value="ABC transporter type 1, transmembrane domain"/>
    <property type="match status" value="1"/>
</dbReference>
<keyword evidence="5 7" id="KW-1133">Transmembrane helix</keyword>
<organism evidence="10 11">
    <name type="scientific">Leucobacter ruminantium</name>
    <dbReference type="NCBI Taxonomy" id="1289170"/>
    <lineage>
        <taxon>Bacteria</taxon>
        <taxon>Bacillati</taxon>
        <taxon>Actinomycetota</taxon>
        <taxon>Actinomycetes</taxon>
        <taxon>Micrococcales</taxon>
        <taxon>Microbacteriaceae</taxon>
        <taxon>Leucobacter</taxon>
    </lineage>
</organism>
<comment type="caution">
    <text evidence="10">The sequence shown here is derived from an EMBL/GenBank/DDBJ whole genome shotgun (WGS) entry which is preliminary data.</text>
</comment>
<dbReference type="RefSeq" id="WP_208046782.1">
    <property type="nucleotide sequence ID" value="NZ_JAGDYL010000029.1"/>
</dbReference>
<dbReference type="GO" id="GO:0005886">
    <property type="term" value="C:plasma membrane"/>
    <property type="evidence" value="ECO:0007669"/>
    <property type="project" value="UniProtKB-SubCell"/>
</dbReference>